<evidence type="ECO:0000313" key="4">
    <source>
        <dbReference type="Proteomes" id="UP001291912"/>
    </source>
</evidence>
<evidence type="ECO:0000313" key="3">
    <source>
        <dbReference type="EMBL" id="MDZ8161160.1"/>
    </source>
</evidence>
<name>A0ABU5N579_9MICO</name>
<dbReference type="EMBL" id="JAWJYN010000001">
    <property type="protein sequence ID" value="MDZ8161160.1"/>
    <property type="molecule type" value="Genomic_DNA"/>
</dbReference>
<dbReference type="CDD" id="cd00431">
    <property type="entry name" value="cysteine_hydrolases"/>
    <property type="match status" value="1"/>
</dbReference>
<reference evidence="3 4" key="1">
    <citation type="submission" date="2023-10" db="EMBL/GenBank/DDBJ databases">
        <title>Microbacterium xanthum sp. nov., isolated from seaweed.</title>
        <authorList>
            <person name="Lee S.D."/>
        </authorList>
    </citation>
    <scope>NUCLEOTIDE SEQUENCE [LARGE SCALE GENOMIC DNA]</scope>
    <source>
        <strain evidence="3 4">KCTC 19124</strain>
    </source>
</reference>
<dbReference type="InterPro" id="IPR036380">
    <property type="entry name" value="Isochorismatase-like_sf"/>
</dbReference>
<dbReference type="Pfam" id="PF00857">
    <property type="entry name" value="Isochorismatase"/>
    <property type="match status" value="1"/>
</dbReference>
<feature type="domain" description="Isochorismatase-like" evidence="2">
    <location>
        <begin position="18"/>
        <end position="205"/>
    </location>
</feature>
<dbReference type="Gene3D" id="3.40.50.850">
    <property type="entry name" value="Isochorismatase-like"/>
    <property type="match status" value="1"/>
</dbReference>
<dbReference type="SUPFAM" id="SSF52499">
    <property type="entry name" value="Isochorismatase-like hydrolases"/>
    <property type="match status" value="1"/>
</dbReference>
<evidence type="ECO:0000256" key="1">
    <source>
        <dbReference type="ARBA" id="ARBA00022801"/>
    </source>
</evidence>
<keyword evidence="4" id="KW-1185">Reference proteome</keyword>
<evidence type="ECO:0000259" key="2">
    <source>
        <dbReference type="Pfam" id="PF00857"/>
    </source>
</evidence>
<dbReference type="PANTHER" id="PTHR43540">
    <property type="entry name" value="PEROXYUREIDOACRYLATE/UREIDOACRYLATE AMIDOHYDROLASE-RELATED"/>
    <property type="match status" value="1"/>
</dbReference>
<dbReference type="Proteomes" id="UP001291912">
    <property type="component" value="Unassembled WGS sequence"/>
</dbReference>
<proteinExistence type="predicted"/>
<dbReference type="InterPro" id="IPR000868">
    <property type="entry name" value="Isochorismatase-like_dom"/>
</dbReference>
<accession>A0ABU5N579</accession>
<protein>
    <submittedName>
        <fullName evidence="3">Cysteine hydrolase</fullName>
    </submittedName>
</protein>
<comment type="caution">
    <text evidence="3">The sequence shown here is derived from an EMBL/GenBank/DDBJ whole genome shotgun (WGS) entry which is preliminary data.</text>
</comment>
<dbReference type="InterPro" id="IPR050272">
    <property type="entry name" value="Isochorismatase-like_hydrls"/>
</dbReference>
<dbReference type="RefSeq" id="WP_194423804.1">
    <property type="nucleotide sequence ID" value="NZ_BAAAPT010000001.1"/>
</dbReference>
<organism evidence="3 4">
    <name type="scientific">Microbacterium aquimaris</name>
    <dbReference type="NCBI Taxonomy" id="459816"/>
    <lineage>
        <taxon>Bacteria</taxon>
        <taxon>Bacillati</taxon>
        <taxon>Actinomycetota</taxon>
        <taxon>Actinomycetes</taxon>
        <taxon>Micrococcales</taxon>
        <taxon>Microbacteriaceae</taxon>
        <taxon>Microbacterium</taxon>
    </lineage>
</organism>
<gene>
    <name evidence="3" type="ORF">R2Q92_04875</name>
</gene>
<keyword evidence="1 3" id="KW-0378">Hydrolase</keyword>
<dbReference type="GO" id="GO:0016787">
    <property type="term" value="F:hydrolase activity"/>
    <property type="evidence" value="ECO:0007669"/>
    <property type="project" value="UniProtKB-KW"/>
</dbReference>
<sequence length="223" mass="23059">MTVLRHAQLSALDPRTGALLVVDVQRSFADPAFLGAYGLDDDAHAAVAAAVDRTSQLVDAARAAGVPVHWIGLGTPADRPWRASAWLRGGDPDAPIGPDEPCVIGTPGAEWYTVTPGEGEPQTIKRAYSGFSGTELAARLTADGVTWVAVAGLTTECCVAATATDALQLGWPVLLVEDATAAYAADVHRAAVDALALNVAVVTDTVEITRVWAGSFTDAEVTA</sequence>